<evidence type="ECO:0000313" key="2">
    <source>
        <dbReference type="Proteomes" id="UP000531594"/>
    </source>
</evidence>
<proteinExistence type="predicted"/>
<sequence>MVERVTATDKALILIETMKEKHGQILFYQSGGCCDGSAPMCYGKDDFLLGNSDIYLGAIGNIPFYMHKSQYDYWKHTQLIIDAIPGRGAAFSLDSIEDKHFITRSRVFTDKEYHEVIRLL</sequence>
<dbReference type="RefSeq" id="WP_184521287.1">
    <property type="nucleotide sequence ID" value="NZ_JACHGK010000001.1"/>
</dbReference>
<dbReference type="Pfam" id="PF05610">
    <property type="entry name" value="DUF779"/>
    <property type="match status" value="1"/>
</dbReference>
<dbReference type="EMBL" id="JACHGK010000001">
    <property type="protein sequence ID" value="MBB6443413.1"/>
    <property type="molecule type" value="Genomic_DNA"/>
</dbReference>
<name>A0A7X0LTE9_9BACI</name>
<dbReference type="Proteomes" id="UP000531594">
    <property type="component" value="Unassembled WGS sequence"/>
</dbReference>
<reference evidence="1 2" key="1">
    <citation type="submission" date="2020-08" db="EMBL/GenBank/DDBJ databases">
        <title>Genomic Encyclopedia of Type Strains, Phase IV (KMG-IV): sequencing the most valuable type-strain genomes for metagenomic binning, comparative biology and taxonomic classification.</title>
        <authorList>
            <person name="Goeker M."/>
        </authorList>
    </citation>
    <scope>NUCLEOTIDE SEQUENCE [LARGE SCALE GENOMIC DNA]</scope>
    <source>
        <strain evidence="1 2">DSM 5391</strain>
    </source>
</reference>
<keyword evidence="2" id="KW-1185">Reference proteome</keyword>
<evidence type="ECO:0008006" key="3">
    <source>
        <dbReference type="Google" id="ProtNLM"/>
    </source>
</evidence>
<accession>A0A7X0LTE9</accession>
<evidence type="ECO:0000313" key="1">
    <source>
        <dbReference type="EMBL" id="MBB6443413.1"/>
    </source>
</evidence>
<comment type="caution">
    <text evidence="1">The sequence shown here is derived from an EMBL/GenBank/DDBJ whole genome shotgun (WGS) entry which is preliminary data.</text>
</comment>
<dbReference type="InterPro" id="IPR008497">
    <property type="entry name" value="DUF779"/>
</dbReference>
<dbReference type="PIRSF" id="PIRSF009151">
    <property type="entry name" value="DUF779"/>
    <property type="match status" value="1"/>
</dbReference>
<gene>
    <name evidence="1" type="ORF">HNR53_000001</name>
</gene>
<organism evidence="1 2">
    <name type="scientific">Bacillus benzoevorans</name>
    <dbReference type="NCBI Taxonomy" id="1456"/>
    <lineage>
        <taxon>Bacteria</taxon>
        <taxon>Bacillati</taxon>
        <taxon>Bacillota</taxon>
        <taxon>Bacilli</taxon>
        <taxon>Bacillales</taxon>
        <taxon>Bacillaceae</taxon>
        <taxon>Bacillus</taxon>
    </lineage>
</organism>
<protein>
    <recommendedName>
        <fullName evidence="3">Acetaldehyde dehydrogenase</fullName>
    </recommendedName>
</protein>
<dbReference type="AlphaFoldDB" id="A0A7X0LTE9"/>